<reference evidence="3" key="1">
    <citation type="journal article" date="2019" name="Sci. Rep.">
        <title>Draft genome of Tanacetum cinerariifolium, the natural source of mosquito coil.</title>
        <authorList>
            <person name="Yamashiro T."/>
            <person name="Shiraishi A."/>
            <person name="Satake H."/>
            <person name="Nakayama K."/>
        </authorList>
    </citation>
    <scope>NUCLEOTIDE SEQUENCE</scope>
</reference>
<organism evidence="3">
    <name type="scientific">Tanacetum cinerariifolium</name>
    <name type="common">Dalmatian daisy</name>
    <name type="synonym">Chrysanthemum cinerariifolium</name>
    <dbReference type="NCBI Taxonomy" id="118510"/>
    <lineage>
        <taxon>Eukaryota</taxon>
        <taxon>Viridiplantae</taxon>
        <taxon>Streptophyta</taxon>
        <taxon>Embryophyta</taxon>
        <taxon>Tracheophyta</taxon>
        <taxon>Spermatophyta</taxon>
        <taxon>Magnoliopsida</taxon>
        <taxon>eudicotyledons</taxon>
        <taxon>Gunneridae</taxon>
        <taxon>Pentapetalae</taxon>
        <taxon>asterids</taxon>
        <taxon>campanulids</taxon>
        <taxon>Asterales</taxon>
        <taxon>Asteraceae</taxon>
        <taxon>Asteroideae</taxon>
        <taxon>Anthemideae</taxon>
        <taxon>Anthemidinae</taxon>
        <taxon>Tanacetum</taxon>
    </lineage>
</organism>
<proteinExistence type="predicted"/>
<feature type="compositionally biased region" description="Polar residues" evidence="2">
    <location>
        <begin position="155"/>
        <end position="166"/>
    </location>
</feature>
<feature type="coiled-coil region" evidence="1">
    <location>
        <begin position="203"/>
        <end position="259"/>
    </location>
</feature>
<feature type="region of interest" description="Disordered" evidence="2">
    <location>
        <begin position="1"/>
        <end position="30"/>
    </location>
</feature>
<gene>
    <name evidence="3" type="ORF">Tci_649230</name>
</gene>
<name>A0A699K9B6_TANCI</name>
<dbReference type="AlphaFoldDB" id="A0A699K9B6"/>
<feature type="compositionally biased region" description="Basic and acidic residues" evidence="2">
    <location>
        <begin position="170"/>
        <end position="191"/>
    </location>
</feature>
<keyword evidence="1" id="KW-0175">Coiled coil</keyword>
<comment type="caution">
    <text evidence="3">The sequence shown here is derived from an EMBL/GenBank/DDBJ whole genome shotgun (WGS) entry which is preliminary data.</text>
</comment>
<sequence>MEDTIAHTRVESCDDNEDLGEDASKQGRISDIDADEGITLVSTHDDAKMFDADKDLHGKEVFVSQEVPLNEVSVVDEVNVVNTATTTTAIIDDITLAKALMEIKSAKPKADKVVIQEPEQGNTTTTLTTTTIATTITAASTRPNAKGLFIHKQEQAPTSSVSSQQPLHVKVQDKGKGKMVEPEPVKQLSKKDQLMLDEELAFKLQAKEEKERLVREKAQQIKEVNIAWDDIQAKIDADYQLAQRLQAEEQQELTNAEKATLF</sequence>
<evidence type="ECO:0000256" key="2">
    <source>
        <dbReference type="SAM" id="MobiDB-lite"/>
    </source>
</evidence>
<protein>
    <submittedName>
        <fullName evidence="3">Uncharacterized protein</fullName>
    </submittedName>
</protein>
<dbReference type="EMBL" id="BKCJ010485006">
    <property type="protein sequence ID" value="GFA77258.1"/>
    <property type="molecule type" value="Genomic_DNA"/>
</dbReference>
<evidence type="ECO:0000256" key="1">
    <source>
        <dbReference type="SAM" id="Coils"/>
    </source>
</evidence>
<accession>A0A699K9B6</accession>
<feature type="region of interest" description="Disordered" evidence="2">
    <location>
        <begin position="154"/>
        <end position="191"/>
    </location>
</feature>
<feature type="compositionally biased region" description="Basic and acidic residues" evidence="2">
    <location>
        <begin position="1"/>
        <end position="12"/>
    </location>
</feature>
<evidence type="ECO:0000313" key="3">
    <source>
        <dbReference type="EMBL" id="GFA77258.1"/>
    </source>
</evidence>